<evidence type="ECO:0008006" key="4">
    <source>
        <dbReference type="Google" id="ProtNLM"/>
    </source>
</evidence>
<dbReference type="OrthoDB" id="9778629at2"/>
<organism evidence="2 3">
    <name type="scientific">Neopusillimonas maritima</name>
    <dbReference type="NCBI Taxonomy" id="2026239"/>
    <lineage>
        <taxon>Bacteria</taxon>
        <taxon>Pseudomonadati</taxon>
        <taxon>Pseudomonadota</taxon>
        <taxon>Betaproteobacteria</taxon>
        <taxon>Burkholderiales</taxon>
        <taxon>Alcaligenaceae</taxon>
        <taxon>Neopusillimonas</taxon>
    </lineage>
</organism>
<dbReference type="Pfam" id="PF04305">
    <property type="entry name" value="DUF455"/>
    <property type="match status" value="1"/>
</dbReference>
<dbReference type="InterPro" id="IPR009078">
    <property type="entry name" value="Ferritin-like_SF"/>
</dbReference>
<proteinExistence type="predicted"/>
<evidence type="ECO:0000313" key="3">
    <source>
        <dbReference type="Proteomes" id="UP000266206"/>
    </source>
</evidence>
<dbReference type="PIRSF" id="PIRSF012318">
    <property type="entry name" value="UCP012318"/>
    <property type="match status" value="1"/>
</dbReference>
<dbReference type="InterPro" id="IPR011197">
    <property type="entry name" value="UCP012318"/>
</dbReference>
<dbReference type="PANTHER" id="PTHR42782">
    <property type="entry name" value="SI:CH73-314G15.3"/>
    <property type="match status" value="1"/>
</dbReference>
<gene>
    <name evidence="2" type="ORF">CJP73_15395</name>
</gene>
<feature type="region of interest" description="Disordered" evidence="1">
    <location>
        <begin position="32"/>
        <end position="51"/>
    </location>
</feature>
<dbReference type="SUPFAM" id="SSF47240">
    <property type="entry name" value="Ferritin-like"/>
    <property type="match status" value="1"/>
</dbReference>
<accession>A0A3A1YQ87</accession>
<sequence length="266" mass="29772">MRAAALHALCLPNPDQKVWAVQAIDKQLDQVDPNQNLSMPEGASIPGRPDRPELVGPFKVKQRSVHTEQGRAALIHSLADIEFNAINLALDMICRFPGMPSEFYEDWLIVAKEEAYHFSLLSKHLLGMGYAYGDFPAHDGLWEMAQRTTDNLLARLALVPRTLEARGLDASPVVRTKLAKANDAEAAQIIDIILRDEIGHVAIGNKWYRYLCQKENLDPVAHYADMARIYRAPRLKGPFNIEARLAAGFTEQELEVLQAQDQVLPT</sequence>
<reference evidence="2 3" key="1">
    <citation type="submission" date="2017-08" db="EMBL/GenBank/DDBJ databases">
        <title>Pusillimonas indicus sp. nov., a member of the family Alcaligenaceae isolated from surface seawater.</title>
        <authorList>
            <person name="Li J."/>
        </authorList>
    </citation>
    <scope>NUCLEOTIDE SEQUENCE [LARGE SCALE GENOMIC DNA]</scope>
    <source>
        <strain evidence="2 3">L52-1-41</strain>
    </source>
</reference>
<dbReference type="InterPro" id="IPR007402">
    <property type="entry name" value="DUF455"/>
</dbReference>
<evidence type="ECO:0000313" key="2">
    <source>
        <dbReference type="EMBL" id="RIY39110.1"/>
    </source>
</evidence>
<dbReference type="PANTHER" id="PTHR42782:SF4">
    <property type="entry name" value="DUF455 DOMAIN-CONTAINING PROTEIN"/>
    <property type="match status" value="1"/>
</dbReference>
<comment type="caution">
    <text evidence="2">The sequence shown here is derived from an EMBL/GenBank/DDBJ whole genome shotgun (WGS) entry which is preliminary data.</text>
</comment>
<evidence type="ECO:0000256" key="1">
    <source>
        <dbReference type="SAM" id="MobiDB-lite"/>
    </source>
</evidence>
<dbReference type="EMBL" id="NQYH01000021">
    <property type="protein sequence ID" value="RIY39110.1"/>
    <property type="molecule type" value="Genomic_DNA"/>
</dbReference>
<dbReference type="CDD" id="cd00657">
    <property type="entry name" value="Ferritin_like"/>
    <property type="match status" value="1"/>
</dbReference>
<dbReference type="AlphaFoldDB" id="A0A3A1YQ87"/>
<dbReference type="Proteomes" id="UP000266206">
    <property type="component" value="Unassembled WGS sequence"/>
</dbReference>
<dbReference type="RefSeq" id="WP_119517011.1">
    <property type="nucleotide sequence ID" value="NZ_NQYH01000021.1"/>
</dbReference>
<protein>
    <recommendedName>
        <fullName evidence="4">Rhamnosyltransferase</fullName>
    </recommendedName>
</protein>
<name>A0A3A1YQ87_9BURK</name>